<evidence type="ECO:0000313" key="9">
    <source>
        <dbReference type="Proteomes" id="UP000636709"/>
    </source>
</evidence>
<dbReference type="InterPro" id="IPR006447">
    <property type="entry name" value="Myb_dom_plants"/>
</dbReference>
<dbReference type="PROSITE" id="PS51294">
    <property type="entry name" value="HTH_MYB"/>
    <property type="match status" value="1"/>
</dbReference>
<keyword evidence="3" id="KW-0238">DNA-binding</keyword>
<dbReference type="Gene3D" id="1.10.10.60">
    <property type="entry name" value="Homeodomain-like"/>
    <property type="match status" value="1"/>
</dbReference>
<keyword evidence="4" id="KW-0804">Transcription</keyword>
<dbReference type="InterPro" id="IPR017930">
    <property type="entry name" value="Myb_dom"/>
</dbReference>
<accession>A0A835FT71</accession>
<dbReference type="GO" id="GO:0003677">
    <property type="term" value="F:DNA binding"/>
    <property type="evidence" value="ECO:0007669"/>
    <property type="project" value="UniProtKB-KW"/>
</dbReference>
<name>A0A835FT71_9POAL</name>
<protein>
    <recommendedName>
        <fullName evidence="7">HTH myb-type domain-containing protein</fullName>
    </recommendedName>
</protein>
<dbReference type="PANTHER" id="PTHR31442">
    <property type="entry name" value="HOMEODOMAIN-LIKE SUPERFAMILY PROTEIN-RELATED"/>
    <property type="match status" value="1"/>
</dbReference>
<comment type="caution">
    <text evidence="8">The sequence shown here is derived from an EMBL/GenBank/DDBJ whole genome shotgun (WGS) entry which is preliminary data.</text>
</comment>
<organism evidence="8 9">
    <name type="scientific">Digitaria exilis</name>
    <dbReference type="NCBI Taxonomy" id="1010633"/>
    <lineage>
        <taxon>Eukaryota</taxon>
        <taxon>Viridiplantae</taxon>
        <taxon>Streptophyta</taxon>
        <taxon>Embryophyta</taxon>
        <taxon>Tracheophyta</taxon>
        <taxon>Spermatophyta</taxon>
        <taxon>Magnoliopsida</taxon>
        <taxon>Liliopsida</taxon>
        <taxon>Poales</taxon>
        <taxon>Poaceae</taxon>
        <taxon>PACMAD clade</taxon>
        <taxon>Panicoideae</taxon>
        <taxon>Panicodae</taxon>
        <taxon>Paniceae</taxon>
        <taxon>Anthephorinae</taxon>
        <taxon>Digitaria</taxon>
    </lineage>
</organism>
<feature type="compositionally biased region" description="Acidic residues" evidence="6">
    <location>
        <begin position="230"/>
        <end position="258"/>
    </location>
</feature>
<dbReference type="FunFam" id="1.10.10.60:FF:000007">
    <property type="entry name" value="Two-component response regulator"/>
    <property type="match status" value="1"/>
</dbReference>
<feature type="region of interest" description="Disordered" evidence="6">
    <location>
        <begin position="131"/>
        <end position="164"/>
    </location>
</feature>
<feature type="region of interest" description="Disordered" evidence="6">
    <location>
        <begin position="47"/>
        <end position="99"/>
    </location>
</feature>
<dbReference type="InterPro" id="IPR009057">
    <property type="entry name" value="Homeodomain-like_sf"/>
</dbReference>
<gene>
    <name evidence="8" type="ORF">HU200_004753</name>
</gene>
<keyword evidence="9" id="KW-1185">Reference proteome</keyword>
<evidence type="ECO:0000256" key="6">
    <source>
        <dbReference type="SAM" id="MobiDB-lite"/>
    </source>
</evidence>
<evidence type="ECO:0000259" key="7">
    <source>
        <dbReference type="PROSITE" id="PS51294"/>
    </source>
</evidence>
<evidence type="ECO:0000256" key="1">
    <source>
        <dbReference type="ARBA" id="ARBA00004123"/>
    </source>
</evidence>
<dbReference type="EMBL" id="JACEFO010000325">
    <property type="protein sequence ID" value="KAF8775342.1"/>
    <property type="molecule type" value="Genomic_DNA"/>
</dbReference>
<comment type="subcellular location">
    <subcellularLocation>
        <location evidence="1">Nucleus</location>
    </subcellularLocation>
</comment>
<evidence type="ECO:0000313" key="8">
    <source>
        <dbReference type="EMBL" id="KAF8775342.1"/>
    </source>
</evidence>
<feature type="domain" description="HTH myb-type" evidence="7">
    <location>
        <begin position="270"/>
        <end position="330"/>
    </location>
</feature>
<evidence type="ECO:0000256" key="5">
    <source>
        <dbReference type="ARBA" id="ARBA00023242"/>
    </source>
</evidence>
<keyword evidence="2" id="KW-0805">Transcription regulation</keyword>
<dbReference type="Proteomes" id="UP000636709">
    <property type="component" value="Unassembled WGS sequence"/>
</dbReference>
<sequence>MTTAAHKRSRVCNTIGPCEDQNRGRLWRFAISRPRAATRTAYKFPANPNVQTPSQITSSPGARRVSACPSRTAPRQNTMRAPSDSLHGRVRSASAPTDHRDIVRNPSRLLLLGRRPCVTSPGEFVMLSPRGGRPHHATTAAPASLSPSFSPPRRRAGMDADGESRSGRVLEWEIGLPSASELTPLWHPLITPALATAFRINIAGATFAAFDDSPYAHDSPTSHLSLLFDEDDGEEEVVEEGEQEEEEEEGAAAAETEDAASGSCACRGGRPRKKARMVWTPELHHRFVEAVAHLGDKGAVPKAIVRFMNVEGLTRENVASHLQKYRIYLKRTRNTSMPRRLLAPPTGAVTARSPPATVRTSNANKQ</sequence>
<dbReference type="PANTHER" id="PTHR31442:SF19">
    <property type="entry name" value="OS01G0844900 PROTEIN"/>
    <property type="match status" value="1"/>
</dbReference>
<feature type="compositionally biased region" description="Polar residues" evidence="6">
    <location>
        <begin position="48"/>
        <end position="60"/>
    </location>
</feature>
<dbReference type="AlphaFoldDB" id="A0A835FT71"/>
<feature type="region of interest" description="Disordered" evidence="6">
    <location>
        <begin position="336"/>
        <end position="366"/>
    </location>
</feature>
<dbReference type="Pfam" id="PF00249">
    <property type="entry name" value="Myb_DNA-binding"/>
    <property type="match status" value="1"/>
</dbReference>
<evidence type="ECO:0000256" key="4">
    <source>
        <dbReference type="ARBA" id="ARBA00023163"/>
    </source>
</evidence>
<dbReference type="GO" id="GO:0005634">
    <property type="term" value="C:nucleus"/>
    <property type="evidence" value="ECO:0007669"/>
    <property type="project" value="UniProtKB-SubCell"/>
</dbReference>
<evidence type="ECO:0000256" key="3">
    <source>
        <dbReference type="ARBA" id="ARBA00023125"/>
    </source>
</evidence>
<evidence type="ECO:0000256" key="2">
    <source>
        <dbReference type="ARBA" id="ARBA00023015"/>
    </source>
</evidence>
<keyword evidence="5" id="KW-0539">Nucleus</keyword>
<feature type="region of interest" description="Disordered" evidence="6">
    <location>
        <begin position="230"/>
        <end position="271"/>
    </location>
</feature>
<dbReference type="OrthoDB" id="60033at2759"/>
<reference evidence="8" key="1">
    <citation type="submission" date="2020-07" db="EMBL/GenBank/DDBJ databases">
        <title>Genome sequence and genetic diversity analysis of an under-domesticated orphan crop, white fonio (Digitaria exilis).</title>
        <authorList>
            <person name="Bennetzen J.L."/>
            <person name="Chen S."/>
            <person name="Ma X."/>
            <person name="Wang X."/>
            <person name="Yssel A.E.J."/>
            <person name="Chaluvadi S.R."/>
            <person name="Johnson M."/>
            <person name="Gangashetty P."/>
            <person name="Hamidou F."/>
            <person name="Sanogo M.D."/>
            <person name="Zwaenepoel A."/>
            <person name="Wallace J."/>
            <person name="Van De Peer Y."/>
            <person name="Van Deynze A."/>
        </authorList>
    </citation>
    <scope>NUCLEOTIDE SEQUENCE</scope>
    <source>
        <tissue evidence="8">Leaves</tissue>
    </source>
</reference>
<dbReference type="InterPro" id="IPR001005">
    <property type="entry name" value="SANT/Myb"/>
</dbReference>
<dbReference type="GO" id="GO:0003700">
    <property type="term" value="F:DNA-binding transcription factor activity"/>
    <property type="evidence" value="ECO:0007669"/>
    <property type="project" value="InterPro"/>
</dbReference>
<dbReference type="NCBIfam" id="TIGR01557">
    <property type="entry name" value="myb_SHAQKYF"/>
    <property type="match status" value="1"/>
</dbReference>
<proteinExistence type="predicted"/>
<dbReference type="InterPro" id="IPR044841">
    <property type="entry name" value="LUX/BOA-like"/>
</dbReference>
<dbReference type="SUPFAM" id="SSF46689">
    <property type="entry name" value="Homeodomain-like"/>
    <property type="match status" value="1"/>
</dbReference>
<feature type="compositionally biased region" description="Low complexity" evidence="6">
    <location>
        <begin position="137"/>
        <end position="148"/>
    </location>
</feature>